<accession>A0A8X6JPI5</accession>
<gene>
    <name evidence="1" type="ORF">NPIL_411021</name>
</gene>
<keyword evidence="2" id="KW-1185">Reference proteome</keyword>
<comment type="caution">
    <text evidence="1">The sequence shown here is derived from an EMBL/GenBank/DDBJ whole genome shotgun (WGS) entry which is preliminary data.</text>
</comment>
<proteinExistence type="predicted"/>
<evidence type="ECO:0000313" key="2">
    <source>
        <dbReference type="Proteomes" id="UP000887013"/>
    </source>
</evidence>
<dbReference type="EMBL" id="BMAW01045360">
    <property type="protein sequence ID" value="GFS49356.1"/>
    <property type="molecule type" value="Genomic_DNA"/>
</dbReference>
<sequence length="104" mass="11507">MFRLESKGHPCDILIARDSNYYAATPSCLPVTPTVAMATGSSPSATLRMRSLALFRNPFTGTKARTDSGILLQEGSRYIGSETRDLLFDRAIVLLRLKSYDLHL</sequence>
<dbReference type="Proteomes" id="UP000887013">
    <property type="component" value="Unassembled WGS sequence"/>
</dbReference>
<evidence type="ECO:0000313" key="1">
    <source>
        <dbReference type="EMBL" id="GFS49356.1"/>
    </source>
</evidence>
<dbReference type="AlphaFoldDB" id="A0A8X6JPI5"/>
<reference evidence="1" key="1">
    <citation type="submission" date="2020-08" db="EMBL/GenBank/DDBJ databases">
        <title>Multicomponent nature underlies the extraordinary mechanical properties of spider dragline silk.</title>
        <authorList>
            <person name="Kono N."/>
            <person name="Nakamura H."/>
            <person name="Mori M."/>
            <person name="Yoshida Y."/>
            <person name="Ohtoshi R."/>
            <person name="Malay A.D."/>
            <person name="Moran D.A.P."/>
            <person name="Tomita M."/>
            <person name="Numata K."/>
            <person name="Arakawa K."/>
        </authorList>
    </citation>
    <scope>NUCLEOTIDE SEQUENCE</scope>
</reference>
<name>A0A8X6JPI5_NEPPI</name>
<protein>
    <submittedName>
        <fullName evidence="1">Uncharacterized protein</fullName>
    </submittedName>
</protein>
<organism evidence="1 2">
    <name type="scientific">Nephila pilipes</name>
    <name type="common">Giant wood spider</name>
    <name type="synonym">Nephila maculata</name>
    <dbReference type="NCBI Taxonomy" id="299642"/>
    <lineage>
        <taxon>Eukaryota</taxon>
        <taxon>Metazoa</taxon>
        <taxon>Ecdysozoa</taxon>
        <taxon>Arthropoda</taxon>
        <taxon>Chelicerata</taxon>
        <taxon>Arachnida</taxon>
        <taxon>Araneae</taxon>
        <taxon>Araneomorphae</taxon>
        <taxon>Entelegynae</taxon>
        <taxon>Araneoidea</taxon>
        <taxon>Nephilidae</taxon>
        <taxon>Nephila</taxon>
    </lineage>
</organism>